<dbReference type="AlphaFoldDB" id="A0AA36NAA6"/>
<evidence type="ECO:0000256" key="1">
    <source>
        <dbReference type="SAM" id="MobiDB-lite"/>
    </source>
</evidence>
<comment type="caution">
    <text evidence="2">The sequence shown here is derived from an EMBL/GenBank/DDBJ whole genome shotgun (WGS) entry which is preliminary data.</text>
</comment>
<reference evidence="2" key="1">
    <citation type="submission" date="2023-08" db="EMBL/GenBank/DDBJ databases">
        <authorList>
            <person name="Chen Y."/>
            <person name="Shah S."/>
            <person name="Dougan E. K."/>
            <person name="Thang M."/>
            <person name="Chan C."/>
        </authorList>
    </citation>
    <scope>NUCLEOTIDE SEQUENCE</scope>
</reference>
<sequence length="396" mass="44281">MEAAQLRAELWGLDDAGVRKALFQVEGPSREELIVERDAAWARAEALERSLEMERLTSRAMATEAVEAQREAQRCKAAEALAPRRCQERCCESIRGSSAPLQPCEWFRVQGTACQHQREAQDLQQKLRCCEDELQASEGARQKLQMLLDRRPEESAERTGRVATAALKSAEEKLADSEAQAVLAHRQRMEVERRRQEELAEVRSHLQHLEANHCQLSRHAQRAHEDAAALDFERRQNAVLQSELQAALLERQSDRRPGAKLKQALKEEDTGSHATSEFWCPDEAVTAITEPTALAPAAAAPEVPPFQETRSQQDLVMLPPPKVIRIVSDEGSGGFSQFSSSPASPSTRSHDERRTQKYLDATVPDPVTGPLVQDPVTRIIQSGERYFSPRQVYGPS</sequence>
<dbReference type="EMBL" id="CAUJNA010003563">
    <property type="protein sequence ID" value="CAJ1404960.1"/>
    <property type="molecule type" value="Genomic_DNA"/>
</dbReference>
<feature type="compositionally biased region" description="Low complexity" evidence="1">
    <location>
        <begin position="335"/>
        <end position="347"/>
    </location>
</feature>
<evidence type="ECO:0000313" key="2">
    <source>
        <dbReference type="EMBL" id="CAJ1404960.1"/>
    </source>
</evidence>
<protein>
    <submittedName>
        <fullName evidence="2">Uncharacterized protein</fullName>
    </submittedName>
</protein>
<accession>A0AA36NAA6</accession>
<feature type="region of interest" description="Disordered" evidence="1">
    <location>
        <begin position="328"/>
        <end position="372"/>
    </location>
</feature>
<evidence type="ECO:0000313" key="3">
    <source>
        <dbReference type="Proteomes" id="UP001178507"/>
    </source>
</evidence>
<name>A0AA36NAA6_9DINO</name>
<feature type="compositionally biased region" description="Basic and acidic residues" evidence="1">
    <location>
        <begin position="348"/>
        <end position="357"/>
    </location>
</feature>
<organism evidence="2 3">
    <name type="scientific">Effrenium voratum</name>
    <dbReference type="NCBI Taxonomy" id="2562239"/>
    <lineage>
        <taxon>Eukaryota</taxon>
        <taxon>Sar</taxon>
        <taxon>Alveolata</taxon>
        <taxon>Dinophyceae</taxon>
        <taxon>Suessiales</taxon>
        <taxon>Symbiodiniaceae</taxon>
        <taxon>Effrenium</taxon>
    </lineage>
</organism>
<feature type="region of interest" description="Disordered" evidence="1">
    <location>
        <begin position="255"/>
        <end position="275"/>
    </location>
</feature>
<dbReference type="Proteomes" id="UP001178507">
    <property type="component" value="Unassembled WGS sequence"/>
</dbReference>
<proteinExistence type="predicted"/>
<gene>
    <name evidence="2" type="ORF">EVOR1521_LOCUS27315</name>
</gene>
<keyword evidence="3" id="KW-1185">Reference proteome</keyword>